<dbReference type="AlphaFoldDB" id="A0A7J7JI07"/>
<comment type="subcellular location">
    <subcellularLocation>
        <location evidence="1">Endoplasmic reticulum membrane</location>
        <topology evidence="1">Single-pass type II membrane protein</topology>
    </subcellularLocation>
</comment>
<gene>
    <name evidence="9" type="ORF">EB796_015996</name>
</gene>
<reference evidence="9" key="1">
    <citation type="submission" date="2020-06" db="EMBL/GenBank/DDBJ databases">
        <title>Draft genome of Bugula neritina, a colonial animal packing powerful symbionts and potential medicines.</title>
        <authorList>
            <person name="Rayko M."/>
        </authorList>
    </citation>
    <scope>NUCLEOTIDE SEQUENCE [LARGE SCALE GENOMIC DNA]</scope>
    <source>
        <strain evidence="9">Kwan_BN1</strain>
    </source>
</reference>
<dbReference type="InterPro" id="IPR051381">
    <property type="entry name" value="CREB_ATF_subfamily"/>
</dbReference>
<evidence type="ECO:0000256" key="5">
    <source>
        <dbReference type="ARBA" id="ARBA00023242"/>
    </source>
</evidence>
<evidence type="ECO:0000313" key="10">
    <source>
        <dbReference type="Proteomes" id="UP000593567"/>
    </source>
</evidence>
<organism evidence="9 10">
    <name type="scientific">Bugula neritina</name>
    <name type="common">Brown bryozoan</name>
    <name type="synonym">Sertularia neritina</name>
    <dbReference type="NCBI Taxonomy" id="10212"/>
    <lineage>
        <taxon>Eukaryota</taxon>
        <taxon>Metazoa</taxon>
        <taxon>Spiralia</taxon>
        <taxon>Lophotrochozoa</taxon>
        <taxon>Bryozoa</taxon>
        <taxon>Gymnolaemata</taxon>
        <taxon>Cheilostomatida</taxon>
        <taxon>Flustrina</taxon>
        <taxon>Buguloidea</taxon>
        <taxon>Bugulidae</taxon>
        <taxon>Bugula</taxon>
    </lineage>
</organism>
<accession>A0A7J7JI07</accession>
<dbReference type="Gene3D" id="1.20.5.170">
    <property type="match status" value="1"/>
</dbReference>
<dbReference type="PANTHER" id="PTHR45996">
    <property type="entry name" value="AGAP001464-PB"/>
    <property type="match status" value="1"/>
</dbReference>
<dbReference type="EMBL" id="VXIV02002437">
    <property type="protein sequence ID" value="KAF6025745.1"/>
    <property type="molecule type" value="Genomic_DNA"/>
</dbReference>
<dbReference type="GO" id="GO:0005634">
    <property type="term" value="C:nucleus"/>
    <property type="evidence" value="ECO:0007669"/>
    <property type="project" value="TreeGrafter"/>
</dbReference>
<evidence type="ECO:0000256" key="4">
    <source>
        <dbReference type="ARBA" id="ARBA00023163"/>
    </source>
</evidence>
<proteinExistence type="predicted"/>
<keyword evidence="10" id="KW-1185">Reference proteome</keyword>
<feature type="region of interest" description="Disordered" evidence="7">
    <location>
        <begin position="215"/>
        <end position="238"/>
    </location>
</feature>
<protein>
    <recommendedName>
        <fullName evidence="8">BZIP domain-containing protein</fullName>
    </recommendedName>
</protein>
<dbReference type="Pfam" id="PF00170">
    <property type="entry name" value="bZIP_1"/>
    <property type="match status" value="1"/>
</dbReference>
<dbReference type="SMART" id="SM00338">
    <property type="entry name" value="BRLZ"/>
    <property type="match status" value="1"/>
</dbReference>
<dbReference type="PANTHER" id="PTHR45996:SF3">
    <property type="entry name" value="CREB-H TRANSCRIPTION FACTOR HOMOLOG LET-607"/>
    <property type="match status" value="1"/>
</dbReference>
<evidence type="ECO:0000256" key="7">
    <source>
        <dbReference type="SAM" id="MobiDB-lite"/>
    </source>
</evidence>
<dbReference type="OrthoDB" id="674948at2759"/>
<comment type="caution">
    <text evidence="9">The sequence shown here is derived from an EMBL/GenBank/DDBJ whole genome shotgun (WGS) entry which is preliminary data.</text>
</comment>
<dbReference type="PROSITE" id="PS00036">
    <property type="entry name" value="BZIP_BASIC"/>
    <property type="match status" value="1"/>
</dbReference>
<evidence type="ECO:0000256" key="3">
    <source>
        <dbReference type="ARBA" id="ARBA00023125"/>
    </source>
</evidence>
<dbReference type="GO" id="GO:0000978">
    <property type="term" value="F:RNA polymerase II cis-regulatory region sequence-specific DNA binding"/>
    <property type="evidence" value="ECO:0007669"/>
    <property type="project" value="TreeGrafter"/>
</dbReference>
<evidence type="ECO:0000313" key="9">
    <source>
        <dbReference type="EMBL" id="KAF6025745.1"/>
    </source>
</evidence>
<dbReference type="PROSITE" id="PS50217">
    <property type="entry name" value="BZIP"/>
    <property type="match status" value="1"/>
</dbReference>
<sequence length="366" mass="40285">MLLDSLSDCGSSPGLAGNESPINFDFEDLNGSHSSTGVKGLTISTDETTKVIKVLSVNGSHTSLFSADKNSVVSTSSPYPELMLSDEEKNLLRKEGITLPTHLPLTREEEKTLRAVRRRIRNKASARNSRRKKQDYMEDLEKRVKLCTDEKRQLEKKVNELEKRNSSLIGQLRKLQKLVTDGTRQTAKTGTCAMILALSFALVLFPNYQSLLGNDSSASDEGQMTSSDMSGRPSRSLLSQSEDYISSVSLQEKSLNYISLLNNYNMAPQVSPVDSSVASNADSQHEYIHDPIDDAPSVSKYAPDLPVQTVDENVIHMEITKLPIEPATPAPGNQPVNINVSANTADILSEDTVRRRSIKMDIGDEL</sequence>
<evidence type="ECO:0000256" key="1">
    <source>
        <dbReference type="ARBA" id="ARBA00004648"/>
    </source>
</evidence>
<dbReference type="GO" id="GO:0005789">
    <property type="term" value="C:endoplasmic reticulum membrane"/>
    <property type="evidence" value="ECO:0007669"/>
    <property type="project" value="UniProtKB-SubCell"/>
</dbReference>
<dbReference type="SUPFAM" id="SSF57959">
    <property type="entry name" value="Leucine zipper domain"/>
    <property type="match status" value="1"/>
</dbReference>
<name>A0A7J7JI07_BUGNE</name>
<dbReference type="InterPro" id="IPR046347">
    <property type="entry name" value="bZIP_sf"/>
</dbReference>
<dbReference type="CDD" id="cd14689">
    <property type="entry name" value="bZIP_CREB3"/>
    <property type="match status" value="1"/>
</dbReference>
<dbReference type="GO" id="GO:0000981">
    <property type="term" value="F:DNA-binding transcription factor activity, RNA polymerase II-specific"/>
    <property type="evidence" value="ECO:0007669"/>
    <property type="project" value="TreeGrafter"/>
</dbReference>
<evidence type="ECO:0000256" key="2">
    <source>
        <dbReference type="ARBA" id="ARBA00023015"/>
    </source>
</evidence>
<keyword evidence="5" id="KW-0539">Nucleus</keyword>
<feature type="domain" description="BZIP" evidence="8">
    <location>
        <begin position="112"/>
        <end position="175"/>
    </location>
</feature>
<keyword evidence="3" id="KW-0238">DNA-binding</keyword>
<evidence type="ECO:0000259" key="8">
    <source>
        <dbReference type="PROSITE" id="PS50217"/>
    </source>
</evidence>
<evidence type="ECO:0000256" key="6">
    <source>
        <dbReference type="SAM" id="Coils"/>
    </source>
</evidence>
<keyword evidence="2" id="KW-0805">Transcription regulation</keyword>
<keyword evidence="6" id="KW-0175">Coiled coil</keyword>
<dbReference type="Proteomes" id="UP000593567">
    <property type="component" value="Unassembled WGS sequence"/>
</dbReference>
<dbReference type="InterPro" id="IPR004827">
    <property type="entry name" value="bZIP"/>
</dbReference>
<feature type="coiled-coil region" evidence="6">
    <location>
        <begin position="123"/>
        <end position="178"/>
    </location>
</feature>
<feature type="compositionally biased region" description="Polar residues" evidence="7">
    <location>
        <begin position="215"/>
        <end position="229"/>
    </location>
</feature>
<keyword evidence="4" id="KW-0804">Transcription</keyword>